<dbReference type="InterPro" id="IPR013691">
    <property type="entry name" value="MeTrfase_14"/>
</dbReference>
<dbReference type="Pfam" id="PF13489">
    <property type="entry name" value="Methyltransf_23"/>
    <property type="match status" value="1"/>
</dbReference>
<dbReference type="EMBL" id="DXAN01000002">
    <property type="protein sequence ID" value="HJA07687.1"/>
    <property type="molecule type" value="Genomic_DNA"/>
</dbReference>
<dbReference type="SUPFAM" id="SSF53335">
    <property type="entry name" value="S-adenosyl-L-methionine-dependent methyltransferases"/>
    <property type="match status" value="1"/>
</dbReference>
<keyword evidence="2" id="KW-0808">Transferase</keyword>
<name>A0A9D2HAH6_9BACT</name>
<gene>
    <name evidence="2" type="ORF">H9962_00630</name>
</gene>
<evidence type="ECO:0000313" key="2">
    <source>
        <dbReference type="EMBL" id="HJA07687.1"/>
    </source>
</evidence>
<dbReference type="Proteomes" id="UP000824225">
    <property type="component" value="Unassembled WGS sequence"/>
</dbReference>
<reference evidence="2" key="2">
    <citation type="submission" date="2021-04" db="EMBL/GenBank/DDBJ databases">
        <authorList>
            <person name="Gilroy R."/>
        </authorList>
    </citation>
    <scope>NUCLEOTIDE SEQUENCE</scope>
    <source>
        <strain evidence="2">CHK186-16707</strain>
    </source>
</reference>
<dbReference type="InterPro" id="IPR038576">
    <property type="entry name" value="Methyltransf_Zn-bd_dom_put_sf"/>
</dbReference>
<organism evidence="2 3">
    <name type="scientific">Candidatus Mailhella merdigallinarum</name>
    <dbReference type="NCBI Taxonomy" id="2838658"/>
    <lineage>
        <taxon>Bacteria</taxon>
        <taxon>Pseudomonadati</taxon>
        <taxon>Thermodesulfobacteriota</taxon>
        <taxon>Desulfovibrionia</taxon>
        <taxon>Desulfovibrionales</taxon>
        <taxon>Desulfovibrionaceae</taxon>
        <taxon>Mailhella</taxon>
    </lineage>
</organism>
<sequence length="373" mass="41192">MRPCRICGGELARLLTYANVPQAAQHLPGEAEVAHEAGIELVVCQCTACGVVQLDNEPVHYWRDVIRAVGFSESMRSFRADQFAAFVRRHGLRGTAALEAGCGDGSYLRLLAGAGLDVLGLEHDAANVRRCREQGLSAEQGCIEEIGRLPKAPFAAFFVFSWLEHLPSIPGFLAAVRAQLAEDAVGIVEVPNFDMILKGNLFSEFIVDHLYYFTRDTFQHTLESNGFEVLSCAPVWHDYILSAEVRKRRPLDVSGLEGAYEATLADVRRLYASYPRLALWGAGHQALTLIAMAGGYDSLAYIVDSAPFKQGLYSTVSHRPIVSPEHLRTEPVDALIVAAGSYSDEVCHIARTRYGMRTLFVFRNNRLEPYQEG</sequence>
<dbReference type="Gene3D" id="3.40.50.720">
    <property type="entry name" value="NAD(P)-binding Rossmann-like Domain"/>
    <property type="match status" value="1"/>
</dbReference>
<protein>
    <submittedName>
        <fullName evidence="2">Methyltransferase domain-containing protein</fullName>
    </submittedName>
</protein>
<dbReference type="GO" id="GO:0008168">
    <property type="term" value="F:methyltransferase activity"/>
    <property type="evidence" value="ECO:0007669"/>
    <property type="project" value="UniProtKB-KW"/>
</dbReference>
<accession>A0A9D2HAH6</accession>
<dbReference type="GO" id="GO:0032259">
    <property type="term" value="P:methylation"/>
    <property type="evidence" value="ECO:0007669"/>
    <property type="project" value="UniProtKB-KW"/>
</dbReference>
<keyword evidence="2" id="KW-0489">Methyltransferase</keyword>
<evidence type="ECO:0000259" key="1">
    <source>
        <dbReference type="Pfam" id="PF08484"/>
    </source>
</evidence>
<evidence type="ECO:0000313" key="3">
    <source>
        <dbReference type="Proteomes" id="UP000824225"/>
    </source>
</evidence>
<dbReference type="Gene3D" id="6.20.50.110">
    <property type="entry name" value="Methyltransferase, zinc-binding domain"/>
    <property type="match status" value="1"/>
</dbReference>
<dbReference type="AlphaFoldDB" id="A0A9D2HAH6"/>
<dbReference type="Gene3D" id="3.40.50.150">
    <property type="entry name" value="Vaccinia Virus protein VP39"/>
    <property type="match status" value="1"/>
</dbReference>
<feature type="domain" description="C-methyltransferase" evidence="1">
    <location>
        <begin position="270"/>
        <end position="351"/>
    </location>
</feature>
<dbReference type="PANTHER" id="PTHR43861">
    <property type="entry name" value="TRANS-ACONITATE 2-METHYLTRANSFERASE-RELATED"/>
    <property type="match status" value="1"/>
</dbReference>
<dbReference type="Pfam" id="PF08484">
    <property type="entry name" value="Methyltransf_14"/>
    <property type="match status" value="1"/>
</dbReference>
<proteinExistence type="predicted"/>
<comment type="caution">
    <text evidence="2">The sequence shown here is derived from an EMBL/GenBank/DDBJ whole genome shotgun (WGS) entry which is preliminary data.</text>
</comment>
<dbReference type="InterPro" id="IPR029063">
    <property type="entry name" value="SAM-dependent_MTases_sf"/>
</dbReference>
<reference evidence="2" key="1">
    <citation type="journal article" date="2021" name="PeerJ">
        <title>Extensive microbial diversity within the chicken gut microbiome revealed by metagenomics and culture.</title>
        <authorList>
            <person name="Gilroy R."/>
            <person name="Ravi A."/>
            <person name="Getino M."/>
            <person name="Pursley I."/>
            <person name="Horton D.L."/>
            <person name="Alikhan N.F."/>
            <person name="Baker D."/>
            <person name="Gharbi K."/>
            <person name="Hall N."/>
            <person name="Watson M."/>
            <person name="Adriaenssens E.M."/>
            <person name="Foster-Nyarko E."/>
            <person name="Jarju S."/>
            <person name="Secka A."/>
            <person name="Antonio M."/>
            <person name="Oren A."/>
            <person name="Chaudhuri R.R."/>
            <person name="La Ragione R."/>
            <person name="Hildebrand F."/>
            <person name="Pallen M.J."/>
        </authorList>
    </citation>
    <scope>NUCLEOTIDE SEQUENCE</scope>
    <source>
        <strain evidence="2">CHK186-16707</strain>
    </source>
</reference>